<proteinExistence type="predicted"/>
<keyword evidence="2" id="KW-1185">Reference proteome</keyword>
<reference evidence="1 2" key="1">
    <citation type="submission" date="2023-12" db="EMBL/GenBank/DDBJ databases">
        <title>the genome sequence of Hyalangium sp. s54d21.</title>
        <authorList>
            <person name="Zhang X."/>
        </authorList>
    </citation>
    <scope>NUCLEOTIDE SEQUENCE [LARGE SCALE GENOMIC DNA]</scope>
    <source>
        <strain evidence="2">s54d21</strain>
    </source>
</reference>
<evidence type="ECO:0000313" key="2">
    <source>
        <dbReference type="Proteomes" id="UP001291309"/>
    </source>
</evidence>
<dbReference type="Proteomes" id="UP001291309">
    <property type="component" value="Unassembled WGS sequence"/>
</dbReference>
<evidence type="ECO:0000313" key="1">
    <source>
        <dbReference type="EMBL" id="MDY7224849.1"/>
    </source>
</evidence>
<organism evidence="1 2">
    <name type="scientific">Hyalangium rubrum</name>
    <dbReference type="NCBI Taxonomy" id="3103134"/>
    <lineage>
        <taxon>Bacteria</taxon>
        <taxon>Pseudomonadati</taxon>
        <taxon>Myxococcota</taxon>
        <taxon>Myxococcia</taxon>
        <taxon>Myxococcales</taxon>
        <taxon>Cystobacterineae</taxon>
        <taxon>Archangiaceae</taxon>
        <taxon>Hyalangium</taxon>
    </lineage>
</organism>
<comment type="caution">
    <text evidence="1">The sequence shown here is derived from an EMBL/GenBank/DDBJ whole genome shotgun (WGS) entry which is preliminary data.</text>
</comment>
<protein>
    <submittedName>
        <fullName evidence="1">Uncharacterized protein</fullName>
    </submittedName>
</protein>
<accession>A0ABU5GVV6</accession>
<name>A0ABU5GVV6_9BACT</name>
<gene>
    <name evidence="1" type="ORF">SYV04_00585</name>
</gene>
<dbReference type="RefSeq" id="WP_321543576.1">
    <property type="nucleotide sequence ID" value="NZ_JAXIVS010000001.1"/>
</dbReference>
<sequence length="148" mass="15797">MSHSNRHSPGSFHRPRLLALPLVVLCALAYLGDMAHFTLVQHTTCLEHGEVIHVGEEGLHEQPAGVVLASSDAEVSISRAGPAAMASHDAEAHCAHTFFRRETLTPAVETLLTVEALAVSSPAPMLEQVHPEPVARLRLAPKSSPPLS</sequence>
<dbReference type="EMBL" id="JAXIVS010000001">
    <property type="protein sequence ID" value="MDY7224849.1"/>
    <property type="molecule type" value="Genomic_DNA"/>
</dbReference>